<dbReference type="RefSeq" id="WP_250827960.1">
    <property type="nucleotide sequence ID" value="NZ_JAMOIL010000019.1"/>
</dbReference>
<dbReference type="EMBL" id="JAMOIL010000019">
    <property type="protein sequence ID" value="MCM0621560.1"/>
    <property type="molecule type" value="Genomic_DNA"/>
</dbReference>
<protein>
    <submittedName>
        <fullName evidence="3">Uncharacterized protein</fullName>
    </submittedName>
</protein>
<keyword evidence="4" id="KW-1185">Reference proteome</keyword>
<organism evidence="3 4">
    <name type="scientific">Nocardioides bruguierae</name>
    <dbReference type="NCBI Taxonomy" id="2945102"/>
    <lineage>
        <taxon>Bacteria</taxon>
        <taxon>Bacillati</taxon>
        <taxon>Actinomycetota</taxon>
        <taxon>Actinomycetes</taxon>
        <taxon>Propionibacteriales</taxon>
        <taxon>Nocardioidaceae</taxon>
        <taxon>Nocardioides</taxon>
    </lineage>
</organism>
<accession>A0A9X2D9D3</accession>
<keyword evidence="2" id="KW-0472">Membrane</keyword>
<evidence type="ECO:0000256" key="2">
    <source>
        <dbReference type="SAM" id="Phobius"/>
    </source>
</evidence>
<feature type="region of interest" description="Disordered" evidence="1">
    <location>
        <begin position="1"/>
        <end position="28"/>
    </location>
</feature>
<keyword evidence="2" id="KW-1133">Transmembrane helix</keyword>
<name>A0A9X2D9D3_9ACTN</name>
<comment type="caution">
    <text evidence="3">The sequence shown here is derived from an EMBL/GenBank/DDBJ whole genome shotgun (WGS) entry which is preliminary data.</text>
</comment>
<sequence length="394" mass="40231">MSQRPDPGTTSTSPDDGSATEPQRRRGLRSLPPPVLALLVLAVLVLVLVGLTRFAPQATSLQQAVAATPADTQRWSFTDWEAVRERLGVVGTDPADLEALLDDGYDADLTSRSGLVEAATLLDEVYGWSPLTADWEVLAQGTQGAVEVLRVPAGPDEDLYPGFADALSAAGYTAPSDPTSGVWAGGDDVVAALESSTGLQGAPQLAHVALLADDDLVLLSDNRAYLEDAVAGIGEGTDDAGVTDALDAVDAAGTPLSVALLTGSQACTELSMAEADPSDEEVGASLIAQAGDLDPLAGWAMAALDGDGAGDPEAGADVLVAMAFENEDQATDNATTRATLASGEAPGQGGTFPERFSVEETAVDGDVATLRLDPADGPFLSDLSEGPLLFAACR</sequence>
<gene>
    <name evidence="3" type="ORF">M8330_14805</name>
</gene>
<keyword evidence="2" id="KW-0812">Transmembrane</keyword>
<proteinExistence type="predicted"/>
<reference evidence="3" key="1">
    <citation type="submission" date="2022-05" db="EMBL/GenBank/DDBJ databases">
        <authorList>
            <person name="Tuo L."/>
        </authorList>
    </citation>
    <scope>NUCLEOTIDE SEQUENCE</scope>
    <source>
        <strain evidence="3">BSK12Z-4</strain>
    </source>
</reference>
<dbReference type="AlphaFoldDB" id="A0A9X2D9D3"/>
<evidence type="ECO:0000256" key="1">
    <source>
        <dbReference type="SAM" id="MobiDB-lite"/>
    </source>
</evidence>
<evidence type="ECO:0000313" key="4">
    <source>
        <dbReference type="Proteomes" id="UP001139485"/>
    </source>
</evidence>
<evidence type="ECO:0000313" key="3">
    <source>
        <dbReference type="EMBL" id="MCM0621560.1"/>
    </source>
</evidence>
<feature type="compositionally biased region" description="Polar residues" evidence="1">
    <location>
        <begin position="1"/>
        <end position="15"/>
    </location>
</feature>
<feature type="transmembrane region" description="Helical" evidence="2">
    <location>
        <begin position="35"/>
        <end position="55"/>
    </location>
</feature>
<dbReference type="Proteomes" id="UP001139485">
    <property type="component" value="Unassembled WGS sequence"/>
</dbReference>